<dbReference type="EMBL" id="BGZK01000034">
    <property type="protein sequence ID" value="GBP09109.1"/>
    <property type="molecule type" value="Genomic_DNA"/>
</dbReference>
<dbReference type="PANTHER" id="PTHR22930">
    <property type="match status" value="1"/>
</dbReference>
<comment type="cofactor">
    <cofactor evidence="1">
        <name>a divalent metal cation</name>
        <dbReference type="ChEBI" id="CHEBI:60240"/>
    </cofactor>
</comment>
<keyword evidence="4" id="KW-0540">Nuclease</keyword>
<dbReference type="GO" id="GO:0004518">
    <property type="term" value="F:nuclease activity"/>
    <property type="evidence" value="ECO:0007669"/>
    <property type="project" value="UniProtKB-KW"/>
</dbReference>
<keyword evidence="7" id="KW-0539">Nucleus</keyword>
<dbReference type="GO" id="GO:0046872">
    <property type="term" value="F:metal ion binding"/>
    <property type="evidence" value="ECO:0007669"/>
    <property type="project" value="UniProtKB-KW"/>
</dbReference>
<evidence type="ECO:0000256" key="1">
    <source>
        <dbReference type="ARBA" id="ARBA00001968"/>
    </source>
</evidence>
<sequence>MEGDDLLAIAFLLLINKKKKRRRYWIHPLNTRRVYESPYYLKRAKLRAHPDKFFDFYRTSINSFDELHNGIRDKLIKQNTCMRLSLDTEEKLTITLRFLATGKNFEELHFEYLMGSRTVSAVVKETCTAIWEVFQPLEMKPPSSKERWLEIAENYYKRTNFPNCVGSVDGKHIRLISPLHSGSAFYNYKNFYSVVLLAVVDSDYRFIAVDVGAYGRDSDSNIFNNWNFGKKLTHNRLNMPEAKPLPNTNDTPLPFVFLGDEAFPLNNNFMKPYPRSNLNTQRRIFNYRLSRSRRVVECAFGILSNKWRIFHTSMTIPPDFAVLVTKAACVLHNFVRRRDGYRFEDTLTHYFEDIPFRSPQHRSTSRGRNIRDNFAEYFMTAAGEISYQYNERISNLQE</sequence>
<dbReference type="InterPro" id="IPR027806">
    <property type="entry name" value="HARBI1_dom"/>
</dbReference>
<name>A0A4C1T3M9_EUMVA</name>
<keyword evidence="5" id="KW-0479">Metal-binding</keyword>
<comment type="caution">
    <text evidence="9">The sequence shown here is derived from an EMBL/GenBank/DDBJ whole genome shotgun (WGS) entry which is preliminary data.</text>
</comment>
<keyword evidence="6" id="KW-0378">Hydrolase</keyword>
<proteinExistence type="inferred from homology"/>
<organism evidence="9 10">
    <name type="scientific">Eumeta variegata</name>
    <name type="common">Bagworm moth</name>
    <name type="synonym">Eumeta japonica</name>
    <dbReference type="NCBI Taxonomy" id="151549"/>
    <lineage>
        <taxon>Eukaryota</taxon>
        <taxon>Metazoa</taxon>
        <taxon>Ecdysozoa</taxon>
        <taxon>Arthropoda</taxon>
        <taxon>Hexapoda</taxon>
        <taxon>Insecta</taxon>
        <taxon>Pterygota</taxon>
        <taxon>Neoptera</taxon>
        <taxon>Endopterygota</taxon>
        <taxon>Lepidoptera</taxon>
        <taxon>Glossata</taxon>
        <taxon>Ditrysia</taxon>
        <taxon>Tineoidea</taxon>
        <taxon>Psychidae</taxon>
        <taxon>Oiketicinae</taxon>
        <taxon>Eumeta</taxon>
    </lineage>
</organism>
<accession>A0A4C1T3M9</accession>
<evidence type="ECO:0000256" key="5">
    <source>
        <dbReference type="ARBA" id="ARBA00022723"/>
    </source>
</evidence>
<evidence type="ECO:0000313" key="10">
    <source>
        <dbReference type="Proteomes" id="UP000299102"/>
    </source>
</evidence>
<feature type="domain" description="DDE Tnp4" evidence="8">
    <location>
        <begin position="168"/>
        <end position="333"/>
    </location>
</feature>
<dbReference type="GO" id="GO:0005634">
    <property type="term" value="C:nucleus"/>
    <property type="evidence" value="ECO:0007669"/>
    <property type="project" value="UniProtKB-SubCell"/>
</dbReference>
<reference evidence="9 10" key="1">
    <citation type="journal article" date="2019" name="Commun. Biol.">
        <title>The bagworm genome reveals a unique fibroin gene that provides high tensile strength.</title>
        <authorList>
            <person name="Kono N."/>
            <person name="Nakamura H."/>
            <person name="Ohtoshi R."/>
            <person name="Tomita M."/>
            <person name="Numata K."/>
            <person name="Arakawa K."/>
        </authorList>
    </citation>
    <scope>NUCLEOTIDE SEQUENCE [LARGE SCALE GENOMIC DNA]</scope>
</reference>
<keyword evidence="10" id="KW-1185">Reference proteome</keyword>
<dbReference type="GO" id="GO:0016787">
    <property type="term" value="F:hydrolase activity"/>
    <property type="evidence" value="ECO:0007669"/>
    <property type="project" value="UniProtKB-KW"/>
</dbReference>
<evidence type="ECO:0000256" key="4">
    <source>
        <dbReference type="ARBA" id="ARBA00022722"/>
    </source>
</evidence>
<dbReference type="AlphaFoldDB" id="A0A4C1T3M9"/>
<dbReference type="InterPro" id="IPR045249">
    <property type="entry name" value="HARBI1-like"/>
</dbReference>
<evidence type="ECO:0000256" key="7">
    <source>
        <dbReference type="ARBA" id="ARBA00023242"/>
    </source>
</evidence>
<comment type="similarity">
    <text evidence="3">Belongs to the HARBI1 family.</text>
</comment>
<evidence type="ECO:0000313" key="9">
    <source>
        <dbReference type="EMBL" id="GBP09109.1"/>
    </source>
</evidence>
<comment type="subcellular location">
    <subcellularLocation>
        <location evidence="2">Nucleus</location>
    </subcellularLocation>
</comment>
<dbReference type="PANTHER" id="PTHR22930:SF269">
    <property type="entry name" value="NUCLEASE HARBI1-LIKE PROTEIN"/>
    <property type="match status" value="1"/>
</dbReference>
<evidence type="ECO:0000256" key="3">
    <source>
        <dbReference type="ARBA" id="ARBA00006958"/>
    </source>
</evidence>
<dbReference type="Proteomes" id="UP000299102">
    <property type="component" value="Unassembled WGS sequence"/>
</dbReference>
<evidence type="ECO:0000256" key="2">
    <source>
        <dbReference type="ARBA" id="ARBA00004123"/>
    </source>
</evidence>
<dbReference type="OrthoDB" id="2668416at2759"/>
<dbReference type="Pfam" id="PF13359">
    <property type="entry name" value="DDE_Tnp_4"/>
    <property type="match status" value="1"/>
</dbReference>
<protein>
    <submittedName>
        <fullName evidence="9">Protein ALP1-like</fullName>
    </submittedName>
</protein>
<gene>
    <name evidence="9" type="ORF">EVAR_4001_1</name>
</gene>
<evidence type="ECO:0000256" key="6">
    <source>
        <dbReference type="ARBA" id="ARBA00022801"/>
    </source>
</evidence>
<dbReference type="STRING" id="151549.A0A4C1T3M9"/>
<evidence type="ECO:0000259" key="8">
    <source>
        <dbReference type="Pfam" id="PF13359"/>
    </source>
</evidence>